<comment type="caution">
    <text evidence="2">The sequence shown here is derived from an EMBL/GenBank/DDBJ whole genome shotgun (WGS) entry which is preliminary data.</text>
</comment>
<dbReference type="EMBL" id="BLXT01001274">
    <property type="protein sequence ID" value="GFN83985.1"/>
    <property type="molecule type" value="Genomic_DNA"/>
</dbReference>
<protein>
    <recommendedName>
        <fullName evidence="4">WASP family protein member</fullName>
    </recommendedName>
</protein>
<feature type="region of interest" description="Disordered" evidence="1">
    <location>
        <begin position="1"/>
        <end position="31"/>
    </location>
</feature>
<feature type="compositionally biased region" description="Basic and acidic residues" evidence="1">
    <location>
        <begin position="559"/>
        <end position="572"/>
    </location>
</feature>
<accession>A0AAV3YL15</accession>
<feature type="compositionally biased region" description="Polar residues" evidence="1">
    <location>
        <begin position="270"/>
        <end position="282"/>
    </location>
</feature>
<evidence type="ECO:0008006" key="4">
    <source>
        <dbReference type="Google" id="ProtNLM"/>
    </source>
</evidence>
<evidence type="ECO:0000313" key="2">
    <source>
        <dbReference type="EMBL" id="GFN83985.1"/>
    </source>
</evidence>
<organism evidence="2 3">
    <name type="scientific">Plakobranchus ocellatus</name>
    <dbReference type="NCBI Taxonomy" id="259542"/>
    <lineage>
        <taxon>Eukaryota</taxon>
        <taxon>Metazoa</taxon>
        <taxon>Spiralia</taxon>
        <taxon>Lophotrochozoa</taxon>
        <taxon>Mollusca</taxon>
        <taxon>Gastropoda</taxon>
        <taxon>Heterobranchia</taxon>
        <taxon>Euthyneura</taxon>
        <taxon>Panpulmonata</taxon>
        <taxon>Sacoglossa</taxon>
        <taxon>Placobranchoidea</taxon>
        <taxon>Plakobranchidae</taxon>
        <taxon>Plakobranchus</taxon>
    </lineage>
</organism>
<feature type="compositionally biased region" description="Polar residues" evidence="1">
    <location>
        <begin position="368"/>
        <end position="389"/>
    </location>
</feature>
<name>A0AAV3YL15_9GAST</name>
<proteinExistence type="predicted"/>
<keyword evidence="3" id="KW-1185">Reference proteome</keyword>
<feature type="compositionally biased region" description="Low complexity" evidence="1">
    <location>
        <begin position="289"/>
        <end position="301"/>
    </location>
</feature>
<feature type="region of interest" description="Disordered" evidence="1">
    <location>
        <begin position="368"/>
        <end position="414"/>
    </location>
</feature>
<feature type="region of interest" description="Disordered" evidence="1">
    <location>
        <begin position="116"/>
        <end position="136"/>
    </location>
</feature>
<evidence type="ECO:0000313" key="3">
    <source>
        <dbReference type="Proteomes" id="UP000735302"/>
    </source>
</evidence>
<reference evidence="2 3" key="1">
    <citation type="journal article" date="2021" name="Elife">
        <title>Chloroplast acquisition without the gene transfer in kleptoplastic sea slugs, Plakobranchus ocellatus.</title>
        <authorList>
            <person name="Maeda T."/>
            <person name="Takahashi S."/>
            <person name="Yoshida T."/>
            <person name="Shimamura S."/>
            <person name="Takaki Y."/>
            <person name="Nagai Y."/>
            <person name="Toyoda A."/>
            <person name="Suzuki Y."/>
            <person name="Arimoto A."/>
            <person name="Ishii H."/>
            <person name="Satoh N."/>
            <person name="Nishiyama T."/>
            <person name="Hasebe M."/>
            <person name="Maruyama T."/>
            <person name="Minagawa J."/>
            <person name="Obokata J."/>
            <person name="Shigenobu S."/>
        </authorList>
    </citation>
    <scope>NUCLEOTIDE SEQUENCE [LARGE SCALE GENOMIC DNA]</scope>
</reference>
<feature type="region of interest" description="Disordered" evidence="1">
    <location>
        <begin position="255"/>
        <end position="301"/>
    </location>
</feature>
<feature type="region of interest" description="Disordered" evidence="1">
    <location>
        <begin position="537"/>
        <end position="572"/>
    </location>
</feature>
<evidence type="ECO:0000256" key="1">
    <source>
        <dbReference type="SAM" id="MobiDB-lite"/>
    </source>
</evidence>
<feature type="compositionally biased region" description="Basic and acidic residues" evidence="1">
    <location>
        <begin position="390"/>
        <end position="399"/>
    </location>
</feature>
<sequence>MPRHLMVKRGGDSPEEPIMNSDDSPGQSPLHFFGNVGENFRFMKKSPKKRLFPSEVQTSSKITDENACFGLESQHPQNSIFPIEQSEDMANRKVTNTENTPRQNNIKSPRSMAISGASDENYQNSQSTSGTRNVSKTSSCSYKILGVKKKFLLRSGMASFPVCNELKNSPKRLPLSPVKANTYCITTSSIEQNKNVKFEHSIDKPSNNRVLFTHTAQLETVSDKLFSPNLSRNCATKIMTSETGISLDCGQVGISSSSSSSPPVKAPQYSPISSASESSNLSDVADVGSSPSTTSSCSSSPDDVIHYTVRTLSTAGPGTKLTLVRQTRLTGGEVAISSVSRSSDPQATDTILDAVSNFPDFPVDMSLKSSQRSTLSPSQTVTSQTSLQKRLQETRHEKTSGPTSPLPHKLDHTDANLGDDDKENIPPFVHKMSSSTCSTYPSLLTRTYTPEPISCHLHQGKKKPSCERLQLSRPSTAPPTIAGENVAPHLLDGLAAEKFRARIRYSDSSTTGSSDIECGVKAEKTFAEVEPKSAITVLNQAGKSREVGTRLANDDGENSDDRTDAGEAADGK</sequence>
<dbReference type="AlphaFoldDB" id="A0AAV3YL15"/>
<feature type="compositionally biased region" description="Polar residues" evidence="1">
    <location>
        <begin position="118"/>
        <end position="136"/>
    </location>
</feature>
<gene>
    <name evidence="2" type="ORF">PoB_001049100</name>
</gene>
<dbReference type="Proteomes" id="UP000735302">
    <property type="component" value="Unassembled WGS sequence"/>
</dbReference>